<evidence type="ECO:0000313" key="2">
    <source>
        <dbReference type="EMBL" id="EME36319.1"/>
    </source>
</evidence>
<proteinExistence type="predicted"/>
<dbReference type="Proteomes" id="UP000009877">
    <property type="component" value="Unassembled WGS sequence"/>
</dbReference>
<protein>
    <submittedName>
        <fullName evidence="2">Uncharacterized protein</fullName>
    </submittedName>
</protein>
<keyword evidence="1" id="KW-1133">Transmembrane helix</keyword>
<feature type="transmembrane region" description="Helical" evidence="1">
    <location>
        <begin position="148"/>
        <end position="171"/>
    </location>
</feature>
<name>M2YCG2_9MICC</name>
<dbReference type="Pfam" id="PF11139">
    <property type="entry name" value="SfLAP"/>
    <property type="match status" value="1"/>
</dbReference>
<feature type="transmembrane region" description="Helical" evidence="1">
    <location>
        <begin position="20"/>
        <end position="41"/>
    </location>
</feature>
<reference evidence="2 3" key="1">
    <citation type="journal article" date="2014" name="Genome Announc.">
        <title>Draft Genome Sequence of Kocuria palustris PEL.</title>
        <authorList>
            <person name="Sharma G."/>
            <person name="Khatri I."/>
            <person name="Subramanian S."/>
        </authorList>
    </citation>
    <scope>NUCLEOTIDE SEQUENCE [LARGE SCALE GENOMIC DNA]</scope>
    <source>
        <strain evidence="2 3">PEL</strain>
    </source>
</reference>
<keyword evidence="3" id="KW-1185">Reference proteome</keyword>
<accession>M2YCG2</accession>
<feature type="transmembrane region" description="Helical" evidence="1">
    <location>
        <begin position="95"/>
        <end position="113"/>
    </location>
</feature>
<evidence type="ECO:0000256" key="1">
    <source>
        <dbReference type="SAM" id="Phobius"/>
    </source>
</evidence>
<dbReference type="RefSeq" id="WP_006215033.1">
    <property type="nucleotide sequence ID" value="NZ_ANHZ02000016.1"/>
</dbReference>
<organism evidence="2 3">
    <name type="scientific">Kocuria palustris PEL</name>
    <dbReference type="NCBI Taxonomy" id="1236550"/>
    <lineage>
        <taxon>Bacteria</taxon>
        <taxon>Bacillati</taxon>
        <taxon>Actinomycetota</taxon>
        <taxon>Actinomycetes</taxon>
        <taxon>Micrococcales</taxon>
        <taxon>Micrococcaceae</taxon>
        <taxon>Kocuria</taxon>
    </lineage>
</organism>
<feature type="transmembrane region" description="Helical" evidence="1">
    <location>
        <begin position="227"/>
        <end position="246"/>
    </location>
</feature>
<dbReference type="EMBL" id="ANHZ02000016">
    <property type="protein sequence ID" value="EME36319.1"/>
    <property type="molecule type" value="Genomic_DNA"/>
</dbReference>
<dbReference type="AlphaFoldDB" id="M2YCG2"/>
<feature type="transmembrane region" description="Helical" evidence="1">
    <location>
        <begin position="53"/>
        <end position="83"/>
    </location>
</feature>
<dbReference type="STRING" id="71999.KPaMU14_08990"/>
<evidence type="ECO:0000313" key="3">
    <source>
        <dbReference type="Proteomes" id="UP000009877"/>
    </source>
</evidence>
<dbReference type="InterPro" id="IPR021315">
    <property type="entry name" value="Gap/Sap"/>
</dbReference>
<comment type="caution">
    <text evidence="2">The sequence shown here is derived from an EMBL/GenBank/DDBJ whole genome shotgun (WGS) entry which is preliminary data.</text>
</comment>
<keyword evidence="1" id="KW-0812">Transmembrane</keyword>
<gene>
    <name evidence="2" type="ORF">C884_00610</name>
</gene>
<sequence length="249" mass="26072">MDAMRELTTISSGDQMVLTGLALLDATSMGTLALPAVLLLMSGRSRGVSARGIALRVLAYLAVIAVFYWMLGLVLLAGLQAALAPLGQLLEQRPGAVVLVVLGAGLAWLSWWLDPEQVRKRGGDPQASMRRWIDRADRVAGSWRGVGLLAMAAGLVEAATMIPYLAAMAGIGRYDLGPVASGIVLGLYCAVMVLPAALLALGRLALGERVSRPLSSVRELAVRTAPDAAAWGLGIVGVILLVRGVGQLW</sequence>
<feature type="transmembrane region" description="Helical" evidence="1">
    <location>
        <begin position="183"/>
        <end position="206"/>
    </location>
</feature>
<keyword evidence="1" id="KW-0472">Membrane</keyword>